<sequence>MNDYDRRAYILCMADDHCTATMIDTKLGMITHKTFVEPIELVYASDKSIYKAVKKLYADALSPTSCIEIVKDNRPGGAKVIATKFIPKRFKIIGLTGRHYPISKHFIKRGVNDFSILTSQLTKKDKIFLGPCSFVNHDCKPNTVWISRNKLETCVETVRDIKKDEDITVYYSPYYFGVDNEECKCRTCEKTHFGYFKQKGFYSACITYVEYIFN</sequence>
<evidence type="ECO:0000259" key="1">
    <source>
        <dbReference type="PROSITE" id="PS50280"/>
    </source>
</evidence>
<accession>A0A6G0VS60</accession>
<evidence type="ECO:0000313" key="2">
    <source>
        <dbReference type="EMBL" id="KAF0707308.1"/>
    </source>
</evidence>
<dbReference type="GO" id="GO:0005634">
    <property type="term" value="C:nucleus"/>
    <property type="evidence" value="ECO:0007669"/>
    <property type="project" value="TreeGrafter"/>
</dbReference>
<dbReference type="GO" id="GO:0042799">
    <property type="term" value="F:histone H4K20 methyltransferase activity"/>
    <property type="evidence" value="ECO:0007669"/>
    <property type="project" value="TreeGrafter"/>
</dbReference>
<dbReference type="Pfam" id="PF00856">
    <property type="entry name" value="SET"/>
    <property type="match status" value="1"/>
</dbReference>
<dbReference type="EMBL" id="VUJU01012590">
    <property type="protein sequence ID" value="KAF0707308.1"/>
    <property type="molecule type" value="Genomic_DNA"/>
</dbReference>
<dbReference type="PROSITE" id="PS50280">
    <property type="entry name" value="SET"/>
    <property type="match status" value="1"/>
</dbReference>
<dbReference type="OrthoDB" id="48306at2759"/>
<dbReference type="AlphaFoldDB" id="A0A6G0VS60"/>
<name>A0A6G0VS60_APHCR</name>
<dbReference type="PANTHER" id="PTHR12977:SF4">
    <property type="entry name" value="HISTONE-LYSINE N-METHYLTRANSFERASE KMT5B"/>
    <property type="match status" value="1"/>
</dbReference>
<dbReference type="InterPro" id="IPR039977">
    <property type="entry name" value="Suv4-20/Set9"/>
</dbReference>
<dbReference type="Gene3D" id="2.170.270.10">
    <property type="entry name" value="SET domain"/>
    <property type="match status" value="1"/>
</dbReference>
<comment type="caution">
    <text evidence="2">The sequence shown here is derived from an EMBL/GenBank/DDBJ whole genome shotgun (WGS) entry which is preliminary data.</text>
</comment>
<organism evidence="2 3">
    <name type="scientific">Aphis craccivora</name>
    <name type="common">Cowpea aphid</name>
    <dbReference type="NCBI Taxonomy" id="307492"/>
    <lineage>
        <taxon>Eukaryota</taxon>
        <taxon>Metazoa</taxon>
        <taxon>Ecdysozoa</taxon>
        <taxon>Arthropoda</taxon>
        <taxon>Hexapoda</taxon>
        <taxon>Insecta</taxon>
        <taxon>Pterygota</taxon>
        <taxon>Neoptera</taxon>
        <taxon>Paraneoptera</taxon>
        <taxon>Hemiptera</taxon>
        <taxon>Sternorrhyncha</taxon>
        <taxon>Aphidomorpha</taxon>
        <taxon>Aphidoidea</taxon>
        <taxon>Aphididae</taxon>
        <taxon>Aphidini</taxon>
        <taxon>Aphis</taxon>
        <taxon>Aphis</taxon>
    </lineage>
</organism>
<reference evidence="2 3" key="1">
    <citation type="submission" date="2019-08" db="EMBL/GenBank/DDBJ databases">
        <title>Whole genome of Aphis craccivora.</title>
        <authorList>
            <person name="Voronova N.V."/>
            <person name="Shulinski R.S."/>
            <person name="Bandarenka Y.V."/>
            <person name="Zhorov D.G."/>
            <person name="Warner D."/>
        </authorList>
    </citation>
    <scope>NUCLEOTIDE SEQUENCE [LARGE SCALE GENOMIC DNA]</scope>
    <source>
        <strain evidence="2">180601</strain>
        <tissue evidence="2">Whole Body</tissue>
    </source>
</reference>
<proteinExistence type="predicted"/>
<keyword evidence="2" id="KW-0808">Transferase</keyword>
<dbReference type="InterPro" id="IPR046341">
    <property type="entry name" value="SET_dom_sf"/>
</dbReference>
<evidence type="ECO:0000313" key="3">
    <source>
        <dbReference type="Proteomes" id="UP000478052"/>
    </source>
</evidence>
<dbReference type="InterPro" id="IPR001214">
    <property type="entry name" value="SET_dom"/>
</dbReference>
<gene>
    <name evidence="2" type="ORF">FWK35_00037687</name>
</gene>
<dbReference type="SUPFAM" id="SSF82199">
    <property type="entry name" value="SET domain"/>
    <property type="match status" value="1"/>
</dbReference>
<keyword evidence="2" id="KW-0489">Methyltransferase</keyword>
<feature type="domain" description="SET" evidence="1">
    <location>
        <begin position="65"/>
        <end position="172"/>
    </location>
</feature>
<dbReference type="GO" id="GO:0032259">
    <property type="term" value="P:methylation"/>
    <property type="evidence" value="ECO:0007669"/>
    <property type="project" value="UniProtKB-KW"/>
</dbReference>
<dbReference type="PANTHER" id="PTHR12977">
    <property type="entry name" value="SUPPRESSOR OF VARIEGATION 4-20-RELATED"/>
    <property type="match status" value="1"/>
</dbReference>
<protein>
    <submittedName>
        <fullName evidence="2">Histone-lysine N-methyltransferase KMT5B-like</fullName>
    </submittedName>
</protein>
<dbReference type="Proteomes" id="UP000478052">
    <property type="component" value="Unassembled WGS sequence"/>
</dbReference>
<keyword evidence="3" id="KW-1185">Reference proteome</keyword>